<protein>
    <submittedName>
        <fullName evidence="1">Uncharacterized protein</fullName>
    </submittedName>
</protein>
<keyword evidence="2" id="KW-1185">Reference proteome</keyword>
<proteinExistence type="predicted"/>
<accession>A0AAF0UNR4</accession>
<dbReference type="EMBL" id="CP133621">
    <property type="protein sequence ID" value="WMV49870.1"/>
    <property type="molecule type" value="Genomic_DNA"/>
</dbReference>
<dbReference type="AlphaFoldDB" id="A0AAF0UNR4"/>
<dbReference type="Proteomes" id="UP001234989">
    <property type="component" value="Chromosome 10"/>
</dbReference>
<organism evidence="1 2">
    <name type="scientific">Solanum verrucosum</name>
    <dbReference type="NCBI Taxonomy" id="315347"/>
    <lineage>
        <taxon>Eukaryota</taxon>
        <taxon>Viridiplantae</taxon>
        <taxon>Streptophyta</taxon>
        <taxon>Embryophyta</taxon>
        <taxon>Tracheophyta</taxon>
        <taxon>Spermatophyta</taxon>
        <taxon>Magnoliopsida</taxon>
        <taxon>eudicotyledons</taxon>
        <taxon>Gunneridae</taxon>
        <taxon>Pentapetalae</taxon>
        <taxon>asterids</taxon>
        <taxon>lamiids</taxon>
        <taxon>Solanales</taxon>
        <taxon>Solanaceae</taxon>
        <taxon>Solanoideae</taxon>
        <taxon>Solaneae</taxon>
        <taxon>Solanum</taxon>
    </lineage>
</organism>
<evidence type="ECO:0000313" key="2">
    <source>
        <dbReference type="Proteomes" id="UP001234989"/>
    </source>
</evidence>
<name>A0AAF0UNR4_SOLVR</name>
<reference evidence="1" key="1">
    <citation type="submission" date="2023-08" db="EMBL/GenBank/DDBJ databases">
        <title>A de novo genome assembly of Solanum verrucosum Schlechtendal, a Mexican diploid species geographically isolated from the other diploid A-genome species in potato relatives.</title>
        <authorList>
            <person name="Hosaka K."/>
        </authorList>
    </citation>
    <scope>NUCLEOTIDE SEQUENCE</scope>
    <source>
        <tissue evidence="1">Young leaves</tissue>
    </source>
</reference>
<evidence type="ECO:0000313" key="1">
    <source>
        <dbReference type="EMBL" id="WMV49870.1"/>
    </source>
</evidence>
<gene>
    <name evidence="1" type="ORF">MTR67_043255</name>
</gene>
<sequence length="109" mass="11850">MIAPAPDLARLVVAIAPPARGGAQGHKQRGNNYGVRGGPREKILVVGLMLCVEDKMPIYKTFPLEMPDTLLLDVSRELQTIDSVHVILTHPISIPPSHMAPIELKKLSV</sequence>